<dbReference type="PRINTS" id="PR00458">
    <property type="entry name" value="PEROXIDASE"/>
</dbReference>
<evidence type="ECO:0000256" key="10">
    <source>
        <dbReference type="ARBA" id="ARBA00022729"/>
    </source>
</evidence>
<comment type="similarity">
    <text evidence="22">Belongs to the peroxidase family. Classical plant (class III) peroxidase subfamily.</text>
</comment>
<dbReference type="PRINTS" id="PR00461">
    <property type="entry name" value="PLPEROXIDASE"/>
</dbReference>
<evidence type="ECO:0000256" key="3">
    <source>
        <dbReference type="ARBA" id="ARBA00004613"/>
    </source>
</evidence>
<feature type="region of interest" description="Disordered" evidence="23">
    <location>
        <begin position="32"/>
        <end position="53"/>
    </location>
</feature>
<feature type="active site" description="Proton acceptor" evidence="17">
    <location>
        <position position="123"/>
    </location>
</feature>
<evidence type="ECO:0000256" key="16">
    <source>
        <dbReference type="ARBA" id="ARBA00023324"/>
    </source>
</evidence>
<evidence type="ECO:0000256" key="15">
    <source>
        <dbReference type="ARBA" id="ARBA00023180"/>
    </source>
</evidence>
<evidence type="ECO:0000256" key="2">
    <source>
        <dbReference type="ARBA" id="ARBA00002322"/>
    </source>
</evidence>
<dbReference type="GO" id="GO:0006979">
    <property type="term" value="P:response to oxidative stress"/>
    <property type="evidence" value="ECO:0007669"/>
    <property type="project" value="UniProtKB-UniRule"/>
</dbReference>
<protein>
    <recommendedName>
        <fullName evidence="5 22">Peroxidase</fullName>
        <ecNumber evidence="5 22">1.11.1.7</ecNumber>
    </recommendedName>
</protein>
<dbReference type="OMA" id="MNIEYDF"/>
<feature type="disulfide bond" evidence="21">
    <location>
        <begin position="180"/>
        <end position="387"/>
    </location>
</feature>
<feature type="binding site" evidence="19">
    <location>
        <position position="148"/>
    </location>
    <ligand>
        <name>Ca(2+)</name>
        <dbReference type="ChEBI" id="CHEBI:29108"/>
        <label>1</label>
    </ligand>
</feature>
<comment type="catalytic activity">
    <reaction evidence="1 22">
        <text>2 a phenolic donor + H2O2 = 2 a phenolic radical donor + 2 H2O</text>
        <dbReference type="Rhea" id="RHEA:56136"/>
        <dbReference type="ChEBI" id="CHEBI:15377"/>
        <dbReference type="ChEBI" id="CHEBI:16240"/>
        <dbReference type="ChEBI" id="CHEBI:139520"/>
        <dbReference type="ChEBI" id="CHEBI:139521"/>
        <dbReference type="EC" id="1.11.1.7"/>
    </reaction>
</comment>
<feature type="binding site" evidence="19">
    <location>
        <position position="129"/>
    </location>
    <ligand>
        <name>Ca(2+)</name>
        <dbReference type="ChEBI" id="CHEBI:29108"/>
        <label>1</label>
    </ligand>
</feature>
<sequence>MLGTVKARWVFATVVFFSVVVSRSKPRVESEREKPFLSSSSSPAKSSSASEEPLVTLVSMASSEGGQEEFFTETTTDEGSRNLEYDFYRNSCPQAETIVRSKMAWIYGQHRNVSAQLLRLFFHDCFIEGCDASVLLDDSNGDKNRSIEKQATPNRSLKGFDKIDQIKEELENVCPGVVSCADILVLAARDGIILAGGPYYPVLTGRRDSTQSYFDVALEEIPKPDDNITHILHLFSSRGFSERETVALLGAHSIGKIGCEFIQSRVNNFTGTGQPDPALPLDLLNTMKLKCQDNANRATSNTDASQSSLSISSGAVFDSHYYQNLLRGRGILFADQQLMANRMTAQVVAAFASDNGSAFRMDFAQAMTKMSTLGVLTGSQGQVRSVCSLPVNSY</sequence>
<feature type="binding site" evidence="19">
    <location>
        <position position="131"/>
    </location>
    <ligand>
        <name>Ca(2+)</name>
        <dbReference type="ChEBI" id="CHEBI:29108"/>
        <label>1</label>
    </ligand>
</feature>
<dbReference type="Proteomes" id="UP000238479">
    <property type="component" value="Chromosome 5"/>
</dbReference>
<keyword evidence="12 22" id="KW-0560">Oxidoreductase</keyword>
<dbReference type="PROSITE" id="PS00436">
    <property type="entry name" value="PEROXIDASE_2"/>
    <property type="match status" value="1"/>
</dbReference>
<dbReference type="GO" id="GO:0020037">
    <property type="term" value="F:heme binding"/>
    <property type="evidence" value="ECO:0007669"/>
    <property type="project" value="UniProtKB-UniRule"/>
</dbReference>
<evidence type="ECO:0000256" key="5">
    <source>
        <dbReference type="ARBA" id="ARBA00012313"/>
    </source>
</evidence>
<evidence type="ECO:0000256" key="12">
    <source>
        <dbReference type="ARBA" id="ARBA00023002"/>
    </source>
</evidence>
<dbReference type="InterPro" id="IPR019793">
    <property type="entry name" value="Peroxidases_heam-ligand_BS"/>
</dbReference>
<dbReference type="GO" id="GO:0046872">
    <property type="term" value="F:metal ion binding"/>
    <property type="evidence" value="ECO:0007669"/>
    <property type="project" value="UniProtKB-UniRule"/>
</dbReference>
<feature type="disulfide bond" evidence="21">
    <location>
        <begin position="125"/>
        <end position="130"/>
    </location>
</feature>
<feature type="binding site" description="axial binding residue" evidence="19">
    <location>
        <position position="252"/>
    </location>
    <ligand>
        <name>heme b</name>
        <dbReference type="ChEBI" id="CHEBI:60344"/>
    </ligand>
    <ligandPart>
        <name>Fe</name>
        <dbReference type="ChEBI" id="CHEBI:18248"/>
    </ligandPart>
</feature>
<evidence type="ECO:0000256" key="11">
    <source>
        <dbReference type="ARBA" id="ARBA00022837"/>
    </source>
</evidence>
<keyword evidence="8 22" id="KW-0349">Heme</keyword>
<feature type="disulfide bond" evidence="21">
    <location>
        <begin position="92"/>
        <end position="174"/>
    </location>
</feature>
<dbReference type="OrthoDB" id="2113341at2759"/>
<dbReference type="GO" id="GO:0140825">
    <property type="term" value="F:lactoperoxidase activity"/>
    <property type="evidence" value="ECO:0007669"/>
    <property type="project" value="UniProtKB-EC"/>
</dbReference>
<dbReference type="AlphaFoldDB" id="A0A2P6Q8L9"/>
<keyword evidence="10 22" id="KW-0732">Signal</keyword>
<keyword evidence="13 19" id="KW-0408">Iron</keyword>
<keyword evidence="26" id="KW-1185">Reference proteome</keyword>
<dbReference type="Gene3D" id="1.10.420.10">
    <property type="entry name" value="Peroxidase, domain 2"/>
    <property type="match status" value="1"/>
</dbReference>
<feature type="disulfide bond" evidence="21">
    <location>
        <begin position="259"/>
        <end position="291"/>
    </location>
</feature>
<dbReference type="FunFam" id="1.10.520.10:FF:000006">
    <property type="entry name" value="Peroxidase"/>
    <property type="match status" value="1"/>
</dbReference>
<feature type="binding site" evidence="19">
    <location>
        <position position="133"/>
    </location>
    <ligand>
        <name>Ca(2+)</name>
        <dbReference type="ChEBI" id="CHEBI:29108"/>
        <label>1</label>
    </ligand>
</feature>
<reference evidence="25 26" key="1">
    <citation type="journal article" date="2018" name="Nat. Genet.">
        <title>The Rosa genome provides new insights in the design of modern roses.</title>
        <authorList>
            <person name="Bendahmane M."/>
        </authorList>
    </citation>
    <scope>NUCLEOTIDE SEQUENCE [LARGE SCALE GENOMIC DNA]</scope>
    <source>
        <strain evidence="26">cv. Old Blush</strain>
    </source>
</reference>
<evidence type="ECO:0000256" key="17">
    <source>
        <dbReference type="PIRSR" id="PIRSR600823-1"/>
    </source>
</evidence>
<evidence type="ECO:0000313" key="25">
    <source>
        <dbReference type="EMBL" id="PRQ30530.1"/>
    </source>
</evidence>
<dbReference type="InterPro" id="IPR033905">
    <property type="entry name" value="Secretory_peroxidase"/>
</dbReference>
<evidence type="ECO:0000256" key="13">
    <source>
        <dbReference type="ARBA" id="ARBA00023004"/>
    </source>
</evidence>
<gene>
    <name evidence="25" type="ORF">RchiOBHm_Chr5g0025671</name>
</gene>
<evidence type="ECO:0000256" key="23">
    <source>
        <dbReference type="SAM" id="MobiDB-lite"/>
    </source>
</evidence>
<evidence type="ECO:0000256" key="8">
    <source>
        <dbReference type="ARBA" id="ARBA00022617"/>
    </source>
</evidence>
<dbReference type="InterPro" id="IPR019794">
    <property type="entry name" value="Peroxidases_AS"/>
</dbReference>
<dbReference type="STRING" id="74649.A0A2P6Q8L9"/>
<evidence type="ECO:0000256" key="6">
    <source>
        <dbReference type="ARBA" id="ARBA00022525"/>
    </source>
</evidence>
<dbReference type="EMBL" id="PDCK01000043">
    <property type="protein sequence ID" value="PRQ30530.1"/>
    <property type="molecule type" value="Genomic_DNA"/>
</dbReference>
<dbReference type="PROSITE" id="PS00435">
    <property type="entry name" value="PEROXIDASE_1"/>
    <property type="match status" value="1"/>
</dbReference>
<comment type="function">
    <text evidence="2">Removal of H(2)O(2), oxidation of toxic reductants, biosynthesis and degradation of lignin, suberization, auxin catabolism, response to environmental stresses such as wounding, pathogen attack and oxidative stress. These functions might be dependent on each isozyme/isoform in each plant tissue.</text>
</comment>
<feature type="binding site" evidence="19">
    <location>
        <position position="318"/>
    </location>
    <ligand>
        <name>Ca(2+)</name>
        <dbReference type="ChEBI" id="CHEBI:29108"/>
        <label>2</label>
    </ligand>
</feature>
<keyword evidence="6 22" id="KW-0964">Secreted</keyword>
<dbReference type="Pfam" id="PF00141">
    <property type="entry name" value="peroxidase"/>
    <property type="match status" value="1"/>
</dbReference>
<comment type="cofactor">
    <cofactor evidence="19 22">
        <name>heme b</name>
        <dbReference type="ChEBI" id="CHEBI:60344"/>
    </cofactor>
    <text evidence="19 22">Binds 1 heme b (iron(II)-protoporphyrin IX) group per subunit.</text>
</comment>
<evidence type="ECO:0000256" key="18">
    <source>
        <dbReference type="PIRSR" id="PIRSR600823-2"/>
    </source>
</evidence>
<dbReference type="PROSITE" id="PS50873">
    <property type="entry name" value="PEROXIDASE_4"/>
    <property type="match status" value="1"/>
</dbReference>
<dbReference type="InterPro" id="IPR002016">
    <property type="entry name" value="Haem_peroxidase"/>
</dbReference>
<comment type="cofactor">
    <cofactor evidence="19 22">
        <name>Ca(2+)</name>
        <dbReference type="ChEBI" id="CHEBI:29108"/>
    </cofactor>
    <text evidence="19 22">Binds 2 calcium ions per subunit.</text>
</comment>
<dbReference type="InterPro" id="IPR000823">
    <property type="entry name" value="Peroxidase_pln"/>
</dbReference>
<dbReference type="GO" id="GO:0005576">
    <property type="term" value="C:extracellular region"/>
    <property type="evidence" value="ECO:0007669"/>
    <property type="project" value="UniProtKB-SubCell"/>
</dbReference>
<evidence type="ECO:0000256" key="20">
    <source>
        <dbReference type="PIRSR" id="PIRSR600823-4"/>
    </source>
</evidence>
<comment type="caution">
    <text evidence="25">The sequence shown here is derived from an EMBL/GenBank/DDBJ whole genome shotgun (WGS) entry which is preliminary data.</text>
</comment>
<keyword evidence="9 19" id="KW-0479">Metal-binding</keyword>
<evidence type="ECO:0000259" key="24">
    <source>
        <dbReference type="PROSITE" id="PS50873"/>
    </source>
</evidence>
<feature type="domain" description="Plant heme peroxidase family profile" evidence="24">
    <location>
        <begin position="82"/>
        <end position="391"/>
    </location>
</feature>
<evidence type="ECO:0000256" key="19">
    <source>
        <dbReference type="PIRSR" id="PIRSR600823-3"/>
    </source>
</evidence>
<comment type="similarity">
    <text evidence="4">Belongs to the peroxidase family. Ascorbate peroxidase subfamily.</text>
</comment>
<evidence type="ECO:0000256" key="4">
    <source>
        <dbReference type="ARBA" id="ARBA00006873"/>
    </source>
</evidence>
<feature type="signal peptide" evidence="22">
    <location>
        <begin position="1"/>
        <end position="22"/>
    </location>
</feature>
<dbReference type="Gene3D" id="1.10.520.10">
    <property type="match status" value="1"/>
</dbReference>
<comment type="subcellular location">
    <subcellularLocation>
        <location evidence="3 22">Secreted</location>
    </subcellularLocation>
</comment>
<dbReference type="PANTHER" id="PTHR31517">
    <property type="match status" value="1"/>
</dbReference>
<dbReference type="FunFam" id="1.10.420.10:FF:000001">
    <property type="entry name" value="Peroxidase"/>
    <property type="match status" value="1"/>
</dbReference>
<name>A0A2P6Q8L9_ROSCH</name>
<accession>A0A2P6Q8L9</accession>
<keyword evidence="15" id="KW-0325">Glycoprotein</keyword>
<evidence type="ECO:0000256" key="9">
    <source>
        <dbReference type="ARBA" id="ARBA00022723"/>
    </source>
</evidence>
<evidence type="ECO:0000313" key="26">
    <source>
        <dbReference type="Proteomes" id="UP000238479"/>
    </source>
</evidence>
<evidence type="ECO:0000256" key="21">
    <source>
        <dbReference type="PIRSR" id="PIRSR600823-5"/>
    </source>
</evidence>
<keyword evidence="11 19" id="KW-0106">Calcium</keyword>
<dbReference type="Gramene" id="PRQ30530">
    <property type="protein sequence ID" value="PRQ30530"/>
    <property type="gene ID" value="RchiOBHm_Chr5g0025671"/>
</dbReference>
<dbReference type="InterPro" id="IPR010255">
    <property type="entry name" value="Haem_peroxidase_sf"/>
</dbReference>
<feature type="binding site" evidence="19">
    <location>
        <position position="124"/>
    </location>
    <ligand>
        <name>Ca(2+)</name>
        <dbReference type="ChEBI" id="CHEBI:29108"/>
        <label>1</label>
    </ligand>
</feature>
<feature type="chain" id="PRO_5015022728" description="Peroxidase" evidence="22">
    <location>
        <begin position="23"/>
        <end position="394"/>
    </location>
</feature>
<evidence type="ECO:0000256" key="22">
    <source>
        <dbReference type="RuleBase" id="RU362060"/>
    </source>
</evidence>
<evidence type="ECO:0000256" key="14">
    <source>
        <dbReference type="ARBA" id="ARBA00023157"/>
    </source>
</evidence>
<evidence type="ECO:0000256" key="1">
    <source>
        <dbReference type="ARBA" id="ARBA00000189"/>
    </source>
</evidence>
<dbReference type="EC" id="1.11.1.7" evidence="5 22"/>
<dbReference type="PANTHER" id="PTHR31517:SF80">
    <property type="entry name" value="PEROXIDASE"/>
    <property type="match status" value="1"/>
</dbReference>
<keyword evidence="14 21" id="KW-1015">Disulfide bond</keyword>
<dbReference type="GO" id="GO:0042744">
    <property type="term" value="P:hydrogen peroxide catabolic process"/>
    <property type="evidence" value="ECO:0007669"/>
    <property type="project" value="UniProtKB-KW"/>
</dbReference>
<keyword evidence="16 22" id="KW-0376">Hydrogen peroxide</keyword>
<feature type="binding site" evidence="18">
    <location>
        <position position="222"/>
    </location>
    <ligand>
        <name>substrate</name>
    </ligand>
</feature>
<dbReference type="CDD" id="cd00693">
    <property type="entry name" value="secretory_peroxidase"/>
    <property type="match status" value="1"/>
</dbReference>
<dbReference type="SUPFAM" id="SSF48113">
    <property type="entry name" value="Heme-dependent peroxidases"/>
    <property type="match status" value="1"/>
</dbReference>
<feature type="site" description="Transition state stabilizer" evidence="20">
    <location>
        <position position="119"/>
    </location>
</feature>
<proteinExistence type="inferred from homology"/>
<feature type="compositionally biased region" description="Low complexity" evidence="23">
    <location>
        <begin position="38"/>
        <end position="53"/>
    </location>
</feature>
<evidence type="ECO:0000256" key="7">
    <source>
        <dbReference type="ARBA" id="ARBA00022559"/>
    </source>
</evidence>
<organism evidence="25 26">
    <name type="scientific">Rosa chinensis</name>
    <name type="common">China rose</name>
    <dbReference type="NCBI Taxonomy" id="74649"/>
    <lineage>
        <taxon>Eukaryota</taxon>
        <taxon>Viridiplantae</taxon>
        <taxon>Streptophyta</taxon>
        <taxon>Embryophyta</taxon>
        <taxon>Tracheophyta</taxon>
        <taxon>Spermatophyta</taxon>
        <taxon>Magnoliopsida</taxon>
        <taxon>eudicotyledons</taxon>
        <taxon>Gunneridae</taxon>
        <taxon>Pentapetalae</taxon>
        <taxon>rosids</taxon>
        <taxon>fabids</taxon>
        <taxon>Rosales</taxon>
        <taxon>Rosaceae</taxon>
        <taxon>Rosoideae</taxon>
        <taxon>Rosoideae incertae sedis</taxon>
        <taxon>Rosa</taxon>
    </lineage>
</organism>
<keyword evidence="7 22" id="KW-0575">Peroxidase</keyword>